<feature type="chain" id="PRO_5034867717" description="Fungal lipase-type domain-containing protein" evidence="1">
    <location>
        <begin position="23"/>
        <end position="318"/>
    </location>
</feature>
<feature type="signal peptide" evidence="1">
    <location>
        <begin position="1"/>
        <end position="22"/>
    </location>
</feature>
<dbReference type="InterPro" id="IPR029058">
    <property type="entry name" value="AB_hydrolase_fold"/>
</dbReference>
<protein>
    <recommendedName>
        <fullName evidence="2">Fungal lipase-type domain-containing protein</fullName>
    </recommendedName>
</protein>
<dbReference type="PANTHER" id="PTHR45856">
    <property type="entry name" value="ALPHA/BETA-HYDROLASES SUPERFAMILY PROTEIN"/>
    <property type="match status" value="1"/>
</dbReference>
<dbReference type="InterPro" id="IPR051218">
    <property type="entry name" value="Sec_MonoDiacylglyc_Lipase"/>
</dbReference>
<dbReference type="Pfam" id="PF01764">
    <property type="entry name" value="Lipase_3"/>
    <property type="match status" value="1"/>
</dbReference>
<dbReference type="CDD" id="cd00519">
    <property type="entry name" value="Lipase_3"/>
    <property type="match status" value="1"/>
</dbReference>
<name>A0A8H7RUD6_9FUNG</name>
<comment type="caution">
    <text evidence="3">The sequence shown here is derived from an EMBL/GenBank/DDBJ whole genome shotgun (WGS) entry which is preliminary data.</text>
</comment>
<dbReference type="OrthoDB" id="438440at2759"/>
<dbReference type="AlphaFoldDB" id="A0A8H7RUD6"/>
<dbReference type="GO" id="GO:0006629">
    <property type="term" value="P:lipid metabolic process"/>
    <property type="evidence" value="ECO:0007669"/>
    <property type="project" value="InterPro"/>
</dbReference>
<dbReference type="EMBL" id="JAEPRB010000354">
    <property type="protein sequence ID" value="KAG2216840.1"/>
    <property type="molecule type" value="Genomic_DNA"/>
</dbReference>
<evidence type="ECO:0000313" key="3">
    <source>
        <dbReference type="EMBL" id="KAG2216840.1"/>
    </source>
</evidence>
<dbReference type="Gene3D" id="3.40.50.1820">
    <property type="entry name" value="alpha/beta hydrolase"/>
    <property type="match status" value="2"/>
</dbReference>
<evidence type="ECO:0000256" key="1">
    <source>
        <dbReference type="SAM" id="SignalP"/>
    </source>
</evidence>
<proteinExistence type="predicted"/>
<keyword evidence="4" id="KW-1185">Reference proteome</keyword>
<dbReference type="InterPro" id="IPR002921">
    <property type="entry name" value="Fungal_lipase-type"/>
</dbReference>
<dbReference type="SUPFAM" id="SSF53474">
    <property type="entry name" value="alpha/beta-Hydrolases"/>
    <property type="match status" value="1"/>
</dbReference>
<organism evidence="3 4">
    <name type="scientific">Circinella minor</name>
    <dbReference type="NCBI Taxonomy" id="1195481"/>
    <lineage>
        <taxon>Eukaryota</taxon>
        <taxon>Fungi</taxon>
        <taxon>Fungi incertae sedis</taxon>
        <taxon>Mucoromycota</taxon>
        <taxon>Mucoromycotina</taxon>
        <taxon>Mucoromycetes</taxon>
        <taxon>Mucorales</taxon>
        <taxon>Lichtheimiaceae</taxon>
        <taxon>Circinella</taxon>
    </lineage>
</organism>
<evidence type="ECO:0000313" key="4">
    <source>
        <dbReference type="Proteomes" id="UP000646827"/>
    </source>
</evidence>
<dbReference type="PANTHER" id="PTHR45856:SF24">
    <property type="entry name" value="FUNGAL LIPASE-LIKE DOMAIN-CONTAINING PROTEIN"/>
    <property type="match status" value="1"/>
</dbReference>
<evidence type="ECO:0000259" key="2">
    <source>
        <dbReference type="Pfam" id="PF01764"/>
    </source>
</evidence>
<feature type="domain" description="Fungal lipase-type" evidence="2">
    <location>
        <begin position="153"/>
        <end position="260"/>
    </location>
</feature>
<keyword evidence="1" id="KW-0732">Signal</keyword>
<dbReference type="Proteomes" id="UP000646827">
    <property type="component" value="Unassembled WGS sequence"/>
</dbReference>
<gene>
    <name evidence="3" type="ORF">INT45_009466</name>
</gene>
<reference evidence="3 4" key="1">
    <citation type="submission" date="2020-12" db="EMBL/GenBank/DDBJ databases">
        <title>Metabolic potential, ecology and presence of endohyphal bacteria is reflected in genomic diversity of Mucoromycotina.</title>
        <authorList>
            <person name="Muszewska A."/>
            <person name="Okrasinska A."/>
            <person name="Steczkiewicz K."/>
            <person name="Drgas O."/>
            <person name="Orlowska M."/>
            <person name="Perlinska-Lenart U."/>
            <person name="Aleksandrzak-Piekarczyk T."/>
            <person name="Szatraj K."/>
            <person name="Zielenkiewicz U."/>
            <person name="Pilsyk S."/>
            <person name="Malc E."/>
            <person name="Mieczkowski P."/>
            <person name="Kruszewska J.S."/>
            <person name="Biernat P."/>
            <person name="Pawlowska J."/>
        </authorList>
    </citation>
    <scope>NUCLEOTIDE SEQUENCE [LARGE SCALE GENOMIC DNA]</scope>
    <source>
        <strain evidence="3 4">CBS 142.35</strain>
    </source>
</reference>
<accession>A0A8H7RUD6</accession>
<sequence>MKLTSPSIILTLIYFLFPTIVAHPVINNIKKQDNKTIAVENSERPALKNSDSVYDGIEQHGDMALKINLFFDSDEDAVSSSRRTDVRQATQSEIDEHIFYTKLSATAYCRTVIPLGKWNCKHCDKSLKMIKTFSSPIDDTNAMILRGDQQKTIYIVFRGFLHSYNDVRDALLETLNVQARKYPNYKVAVTGDSMGGALAVLHGLDLLNYNRTRYYTKNLQVFTQGQPRVGNLKFAKYALSTNISINRLTNKRDLFPHLPSSPPYFHVGKEYWITGDIAGTIRVCPNGLESPYCGNSIFPFTNFLDHYYYLGINVGLCL</sequence>